<organism evidence="12 13">
    <name type="scientific">Guptibacillus hwajinpoensis</name>
    <dbReference type="NCBI Taxonomy" id="208199"/>
    <lineage>
        <taxon>Bacteria</taxon>
        <taxon>Bacillati</taxon>
        <taxon>Bacillota</taxon>
        <taxon>Bacilli</taxon>
        <taxon>Bacillales</taxon>
        <taxon>Guptibacillaceae</taxon>
        <taxon>Guptibacillus</taxon>
    </lineage>
</organism>
<evidence type="ECO:0000256" key="6">
    <source>
        <dbReference type="ARBA" id="ARBA00023125"/>
    </source>
</evidence>
<dbReference type="PANTHER" id="PTHR45526:SF6">
    <property type="entry name" value="TRANSCRIPTIONAL REGULATORY PROTEIN CITT"/>
    <property type="match status" value="1"/>
</dbReference>
<dbReference type="PIRSF" id="PIRSF006171">
    <property type="entry name" value="RR_citrat_malat"/>
    <property type="match status" value="1"/>
</dbReference>
<protein>
    <recommendedName>
        <fullName evidence="9">Transcriptional regulatory protein</fullName>
    </recommendedName>
</protein>
<proteinExistence type="predicted"/>
<evidence type="ECO:0000256" key="3">
    <source>
        <dbReference type="ARBA" id="ARBA00022553"/>
    </source>
</evidence>
<dbReference type="Gene3D" id="3.40.50.2300">
    <property type="match status" value="1"/>
</dbReference>
<evidence type="ECO:0000256" key="9">
    <source>
        <dbReference type="PIRNR" id="PIRNR006171"/>
    </source>
</evidence>
<comment type="subcellular location">
    <subcellularLocation>
        <location evidence="1 9">Cytoplasm</location>
    </subcellularLocation>
</comment>
<dbReference type="Proteomes" id="UP000447833">
    <property type="component" value="Unassembled WGS sequence"/>
</dbReference>
<accession>A0A845ERP3</accession>
<dbReference type="EMBL" id="WMEY01000001">
    <property type="protein sequence ID" value="MYL62087.1"/>
    <property type="molecule type" value="Genomic_DNA"/>
</dbReference>
<reference evidence="12 13" key="1">
    <citation type="submission" date="2019-11" db="EMBL/GenBank/DDBJ databases">
        <title>Genome sequences of 17 halophilic strains isolated from different environments.</title>
        <authorList>
            <person name="Furrow R.E."/>
        </authorList>
    </citation>
    <scope>NUCLEOTIDE SEQUENCE [LARGE SCALE GENOMIC DNA]</scope>
    <source>
        <strain evidence="12 13">22506_14_FS</strain>
    </source>
</reference>
<evidence type="ECO:0000256" key="5">
    <source>
        <dbReference type="ARBA" id="ARBA00023015"/>
    </source>
</evidence>
<dbReference type="InterPro" id="IPR001789">
    <property type="entry name" value="Sig_transdc_resp-reg_receiver"/>
</dbReference>
<keyword evidence="3 10" id="KW-0597">Phosphoprotein</keyword>
<keyword evidence="8 9" id="KW-0804">Transcription</keyword>
<evidence type="ECO:0000256" key="4">
    <source>
        <dbReference type="ARBA" id="ARBA00023012"/>
    </source>
</evidence>
<evidence type="ECO:0000256" key="7">
    <source>
        <dbReference type="ARBA" id="ARBA00023159"/>
    </source>
</evidence>
<dbReference type="SUPFAM" id="SSF52172">
    <property type="entry name" value="CheY-like"/>
    <property type="match status" value="1"/>
</dbReference>
<keyword evidence="5 9" id="KW-0805">Transcription regulation</keyword>
<dbReference type="Pfam" id="PF20714">
    <property type="entry name" value="HTH_64"/>
    <property type="match status" value="1"/>
</dbReference>
<dbReference type="GO" id="GO:0000156">
    <property type="term" value="F:phosphorelay response regulator activity"/>
    <property type="evidence" value="ECO:0007669"/>
    <property type="project" value="TreeGrafter"/>
</dbReference>
<dbReference type="RefSeq" id="WP_160917977.1">
    <property type="nucleotide sequence ID" value="NZ_WMEY01000001.1"/>
</dbReference>
<dbReference type="GO" id="GO:0005737">
    <property type="term" value="C:cytoplasm"/>
    <property type="evidence" value="ECO:0007669"/>
    <property type="project" value="UniProtKB-SubCell"/>
</dbReference>
<dbReference type="InterPro" id="IPR011006">
    <property type="entry name" value="CheY-like_superfamily"/>
</dbReference>
<evidence type="ECO:0000259" key="11">
    <source>
        <dbReference type="PROSITE" id="PS50110"/>
    </source>
</evidence>
<keyword evidence="4 9" id="KW-0902">Two-component regulatory system</keyword>
<keyword evidence="2 9" id="KW-0963">Cytoplasm</keyword>
<gene>
    <name evidence="12" type="ORF">GLW07_01830</name>
</gene>
<evidence type="ECO:0000256" key="8">
    <source>
        <dbReference type="ARBA" id="ARBA00023163"/>
    </source>
</evidence>
<name>A0A845ERP3_9BACL</name>
<dbReference type="CDD" id="cd19925">
    <property type="entry name" value="REC_citrate_TCS"/>
    <property type="match status" value="1"/>
</dbReference>
<keyword evidence="6 9" id="KW-0238">DNA-binding</keyword>
<feature type="modified residue" description="4-aspartylphosphate" evidence="10">
    <location>
        <position position="56"/>
    </location>
</feature>
<dbReference type="PANTHER" id="PTHR45526">
    <property type="entry name" value="TRANSCRIPTIONAL REGULATORY PROTEIN DPIA"/>
    <property type="match status" value="1"/>
</dbReference>
<evidence type="ECO:0000256" key="2">
    <source>
        <dbReference type="ARBA" id="ARBA00022490"/>
    </source>
</evidence>
<evidence type="ECO:0000313" key="13">
    <source>
        <dbReference type="Proteomes" id="UP000447833"/>
    </source>
</evidence>
<dbReference type="InterPro" id="IPR051271">
    <property type="entry name" value="2C-system_Tx_regulators"/>
</dbReference>
<dbReference type="InterPro" id="IPR048714">
    <property type="entry name" value="DpiA-like_HTH"/>
</dbReference>
<evidence type="ECO:0000256" key="1">
    <source>
        <dbReference type="ARBA" id="ARBA00004496"/>
    </source>
</evidence>
<dbReference type="InterPro" id="IPR024187">
    <property type="entry name" value="Sig_transdc_resp-reg_cit/mal"/>
</dbReference>
<dbReference type="GO" id="GO:0003677">
    <property type="term" value="F:DNA binding"/>
    <property type="evidence" value="ECO:0007669"/>
    <property type="project" value="UniProtKB-KW"/>
</dbReference>
<feature type="domain" description="Response regulatory" evidence="11">
    <location>
        <begin position="5"/>
        <end position="121"/>
    </location>
</feature>
<comment type="caution">
    <text evidence="12">The sequence shown here is derived from an EMBL/GenBank/DDBJ whole genome shotgun (WGS) entry which is preliminary data.</text>
</comment>
<sequence length="229" mass="25897">MSDIEVLIVEDDHRIARINQKFTENVPGYVVIGVASSISEGKELLEIIEPDLVLLDIFFPEESGLSLLWHLRENYKETDVMMITAAKEIEAVQEALRGGAIDYIIKPVIFDRFKQTLEKFKKTRGQMNHQKVVSQEDVDHLFTRQGTRATVSTQVVPKGIDPLTLSKLTEVLVKHTPQGMTAEEVGSEMGCSRTTARRYLEYMVSLGKVDADLSYGTVGRPERRYHSIE</sequence>
<dbReference type="AlphaFoldDB" id="A0A845ERP3"/>
<dbReference type="PROSITE" id="PS50110">
    <property type="entry name" value="RESPONSE_REGULATORY"/>
    <property type="match status" value="1"/>
</dbReference>
<dbReference type="GO" id="GO:0003700">
    <property type="term" value="F:DNA-binding transcription factor activity"/>
    <property type="evidence" value="ECO:0007669"/>
    <property type="project" value="InterPro"/>
</dbReference>
<keyword evidence="7 9" id="KW-0010">Activator</keyword>
<evidence type="ECO:0000313" key="12">
    <source>
        <dbReference type="EMBL" id="MYL62087.1"/>
    </source>
</evidence>
<dbReference type="SMART" id="SM00448">
    <property type="entry name" value="REC"/>
    <property type="match status" value="1"/>
</dbReference>
<evidence type="ECO:0000256" key="10">
    <source>
        <dbReference type="PROSITE-ProRule" id="PRU00169"/>
    </source>
</evidence>
<dbReference type="Pfam" id="PF00072">
    <property type="entry name" value="Response_reg"/>
    <property type="match status" value="1"/>
</dbReference>